<evidence type="ECO:0000313" key="2">
    <source>
        <dbReference type="EMBL" id="PIN02027.1"/>
    </source>
</evidence>
<dbReference type="InterPro" id="IPR018289">
    <property type="entry name" value="MULE_transposase_dom"/>
</dbReference>
<dbReference type="PANTHER" id="PTHR47718">
    <property type="entry name" value="OS01G0519700 PROTEIN"/>
    <property type="match status" value="1"/>
</dbReference>
<dbReference type="PANTHER" id="PTHR47718:SF8">
    <property type="entry name" value="PROTEIN FAR1-RELATED SEQUENCE"/>
    <property type="match status" value="1"/>
</dbReference>
<dbReference type="OrthoDB" id="2402896at2759"/>
<sequence>MRIDGRNSSKYKIVSFVSEHNGYDLVSPSKTHMLGSHRAITIAQALQADDIDGSGIAPRARFALMAKQVGGRENVGFIYEDYKNYLRSKRTVQMRIGDTGCVLQYLQQRQLDNLNFFYAIQVDEDDLIANIIWADAQMIVDYAHFGDVVCFDTTYRKNKESQPFALFVGVNHHKQTIVFDQDVAMAKALAVKWPKTCHRLCIWHIYQNAAIHPSNIFSRFTSFSKDFSSCIYDYDEEEEFLNAWHEMLEKYRLQTNE</sequence>
<feature type="domain" description="MULE transposase" evidence="1">
    <location>
        <begin position="175"/>
        <end position="208"/>
    </location>
</feature>
<accession>A0A2G9G9Q9</accession>
<proteinExistence type="predicted"/>
<comment type="caution">
    <text evidence="2">The sequence shown here is derived from an EMBL/GenBank/DDBJ whole genome shotgun (WGS) entry which is preliminary data.</text>
</comment>
<protein>
    <recommendedName>
        <fullName evidence="1">MULE transposase domain-containing protein</fullName>
    </recommendedName>
</protein>
<dbReference type="Pfam" id="PF10551">
    <property type="entry name" value="MULE"/>
    <property type="match status" value="1"/>
</dbReference>
<evidence type="ECO:0000259" key="1">
    <source>
        <dbReference type="Pfam" id="PF10551"/>
    </source>
</evidence>
<dbReference type="AlphaFoldDB" id="A0A2G9G9Q9"/>
<name>A0A2G9G9Q9_9LAMI</name>
<gene>
    <name evidence="2" type="ORF">CDL12_25461</name>
</gene>
<dbReference type="STRING" id="429701.A0A2G9G9Q9"/>
<keyword evidence="3" id="KW-1185">Reference proteome</keyword>
<dbReference type="EMBL" id="NKXS01006107">
    <property type="protein sequence ID" value="PIN02027.1"/>
    <property type="molecule type" value="Genomic_DNA"/>
</dbReference>
<reference evidence="3" key="1">
    <citation type="journal article" date="2018" name="Gigascience">
        <title>Genome assembly of the Pink Ipe (Handroanthus impetiginosus, Bignoniaceae), a highly valued, ecologically keystone Neotropical timber forest tree.</title>
        <authorList>
            <person name="Silva-Junior O.B."/>
            <person name="Grattapaglia D."/>
            <person name="Novaes E."/>
            <person name="Collevatti R.G."/>
        </authorList>
    </citation>
    <scope>NUCLEOTIDE SEQUENCE [LARGE SCALE GENOMIC DNA]</scope>
    <source>
        <strain evidence="3">cv. UFG-1</strain>
    </source>
</reference>
<organism evidence="2 3">
    <name type="scientific">Handroanthus impetiginosus</name>
    <dbReference type="NCBI Taxonomy" id="429701"/>
    <lineage>
        <taxon>Eukaryota</taxon>
        <taxon>Viridiplantae</taxon>
        <taxon>Streptophyta</taxon>
        <taxon>Embryophyta</taxon>
        <taxon>Tracheophyta</taxon>
        <taxon>Spermatophyta</taxon>
        <taxon>Magnoliopsida</taxon>
        <taxon>eudicotyledons</taxon>
        <taxon>Gunneridae</taxon>
        <taxon>Pentapetalae</taxon>
        <taxon>asterids</taxon>
        <taxon>lamiids</taxon>
        <taxon>Lamiales</taxon>
        <taxon>Bignoniaceae</taxon>
        <taxon>Crescentiina</taxon>
        <taxon>Tabebuia alliance</taxon>
        <taxon>Handroanthus</taxon>
    </lineage>
</organism>
<dbReference type="Proteomes" id="UP000231279">
    <property type="component" value="Unassembled WGS sequence"/>
</dbReference>
<evidence type="ECO:0000313" key="3">
    <source>
        <dbReference type="Proteomes" id="UP000231279"/>
    </source>
</evidence>